<dbReference type="Proteomes" id="UP000176854">
    <property type="component" value="Unassembled WGS sequence"/>
</dbReference>
<sequence>MKLKDTKIVVTGGAGFIGSHLTEALVGAGACVTVVDNFSTGNPDNLKSIRSKITINNLDIRDFGKIKKVLKNQDIVFHLAANADVPKSALEPDYDFTNNVVGTYNVIKGCLQNKVNKLIFAASAAIYGEPQYTPIDEKHPISPLSLYGTSKVFGENLGFAYHKSFGLPFVSIRIFNNYGARQSRFVMYDLLTKLYRNPQYLEVIGTGEQIRDYCYVTDGVRCFMLAAQSDNSVGQAFNLASGQPTKIKDLVHKIISVTGFNSVKVTYTNQSWKGDINTLVADTSKTQKILGFTPRISLDEGIDMLHRWFVGYKIR</sequence>
<reference evidence="2 3" key="1">
    <citation type="journal article" date="2016" name="Nat. Commun.">
        <title>Thousands of microbial genomes shed light on interconnected biogeochemical processes in an aquifer system.</title>
        <authorList>
            <person name="Anantharaman K."/>
            <person name="Brown C.T."/>
            <person name="Hug L.A."/>
            <person name="Sharon I."/>
            <person name="Castelle C.J."/>
            <person name="Probst A.J."/>
            <person name="Thomas B.C."/>
            <person name="Singh A."/>
            <person name="Wilkins M.J."/>
            <person name="Karaoz U."/>
            <person name="Brodie E.L."/>
            <person name="Williams K.H."/>
            <person name="Hubbard S.S."/>
            <person name="Banfield J.F."/>
        </authorList>
    </citation>
    <scope>NUCLEOTIDE SEQUENCE [LARGE SCALE GENOMIC DNA]</scope>
</reference>
<dbReference type="STRING" id="1798373.A2154_00075"/>
<organism evidence="2 3">
    <name type="scientific">Candidatus Gottesmanbacteria bacterium RBG_16_43_7</name>
    <dbReference type="NCBI Taxonomy" id="1798373"/>
    <lineage>
        <taxon>Bacteria</taxon>
        <taxon>Candidatus Gottesmaniibacteriota</taxon>
    </lineage>
</organism>
<dbReference type="InterPro" id="IPR016040">
    <property type="entry name" value="NAD(P)-bd_dom"/>
</dbReference>
<evidence type="ECO:0000313" key="3">
    <source>
        <dbReference type="Proteomes" id="UP000176854"/>
    </source>
</evidence>
<dbReference type="PRINTS" id="PR01713">
    <property type="entry name" value="NUCEPIMERASE"/>
</dbReference>
<dbReference type="InterPro" id="IPR036291">
    <property type="entry name" value="NAD(P)-bd_dom_sf"/>
</dbReference>
<dbReference type="AlphaFoldDB" id="A0A1F5Z9J6"/>
<dbReference type="Gene3D" id="3.90.25.10">
    <property type="entry name" value="UDP-galactose 4-epimerase, domain 1"/>
    <property type="match status" value="1"/>
</dbReference>
<accession>A0A1F5Z9J6</accession>
<evidence type="ECO:0000313" key="2">
    <source>
        <dbReference type="EMBL" id="OGG09120.1"/>
    </source>
</evidence>
<gene>
    <name evidence="2" type="ORF">A2154_00075</name>
</gene>
<dbReference type="SUPFAM" id="SSF51735">
    <property type="entry name" value="NAD(P)-binding Rossmann-fold domains"/>
    <property type="match status" value="1"/>
</dbReference>
<comment type="caution">
    <text evidence="2">The sequence shown here is derived from an EMBL/GenBank/DDBJ whole genome shotgun (WGS) entry which is preliminary data.</text>
</comment>
<evidence type="ECO:0000259" key="1">
    <source>
        <dbReference type="Pfam" id="PF16363"/>
    </source>
</evidence>
<name>A0A1F5Z9J6_9BACT</name>
<dbReference type="Pfam" id="PF16363">
    <property type="entry name" value="GDP_Man_Dehyd"/>
    <property type="match status" value="1"/>
</dbReference>
<dbReference type="Gene3D" id="3.40.50.720">
    <property type="entry name" value="NAD(P)-binding Rossmann-like Domain"/>
    <property type="match status" value="1"/>
</dbReference>
<dbReference type="PANTHER" id="PTHR43000">
    <property type="entry name" value="DTDP-D-GLUCOSE 4,6-DEHYDRATASE-RELATED"/>
    <property type="match status" value="1"/>
</dbReference>
<proteinExistence type="predicted"/>
<dbReference type="EMBL" id="MFJC01000027">
    <property type="protein sequence ID" value="OGG09120.1"/>
    <property type="molecule type" value="Genomic_DNA"/>
</dbReference>
<feature type="domain" description="NAD(P)-binding" evidence="1">
    <location>
        <begin position="10"/>
        <end position="304"/>
    </location>
</feature>
<protein>
    <recommendedName>
        <fullName evidence="1">NAD(P)-binding domain-containing protein</fullName>
    </recommendedName>
</protein>